<feature type="compositionally biased region" description="Polar residues" evidence="10">
    <location>
        <begin position="32"/>
        <end position="52"/>
    </location>
</feature>
<dbReference type="Gene3D" id="1.50.10.20">
    <property type="match status" value="3"/>
</dbReference>
<evidence type="ECO:0000313" key="13">
    <source>
        <dbReference type="Proteomes" id="UP000198775"/>
    </source>
</evidence>
<dbReference type="PANTHER" id="PTHR11774:SF11">
    <property type="entry name" value="GERANYLGERANYL TRANSFERASE TYPE-2 SUBUNIT BETA"/>
    <property type="match status" value="1"/>
</dbReference>
<keyword evidence="4" id="KW-0808">Transferase</keyword>
<protein>
    <recommendedName>
        <fullName evidence="8">Geranylgeranyl transferase type II subunit beta</fullName>
    </recommendedName>
    <alternativeName>
        <fullName evidence="9">Type II protein geranyl-geranyltransferase subunit beta</fullName>
    </alternativeName>
</protein>
<evidence type="ECO:0000256" key="8">
    <source>
        <dbReference type="ARBA" id="ARBA00030816"/>
    </source>
</evidence>
<dbReference type="InterPro" id="IPR008930">
    <property type="entry name" value="Terpenoid_cyclase/PrenylTrfase"/>
</dbReference>
<evidence type="ECO:0000256" key="9">
    <source>
        <dbReference type="ARBA" id="ARBA00032766"/>
    </source>
</evidence>
<evidence type="ECO:0000256" key="2">
    <source>
        <dbReference type="ARBA" id="ARBA00010497"/>
    </source>
</evidence>
<dbReference type="AlphaFoldDB" id="A0A1H8VII0"/>
<dbReference type="InterPro" id="IPR001330">
    <property type="entry name" value="Prenyltrans"/>
</dbReference>
<accession>A0A1H8VII0</accession>
<evidence type="ECO:0000256" key="3">
    <source>
        <dbReference type="ARBA" id="ARBA00022602"/>
    </source>
</evidence>
<dbReference type="SUPFAM" id="SSF48239">
    <property type="entry name" value="Terpenoid cyclases/Protein prenyltransferases"/>
    <property type="match status" value="2"/>
</dbReference>
<dbReference type="PANTHER" id="PTHR11774">
    <property type="entry name" value="GERANYLGERANYL TRANSFERASE TYPE BETA SUBUNIT"/>
    <property type="match status" value="1"/>
</dbReference>
<feature type="domain" description="Prenyltransferase alpha-alpha toroid" evidence="11">
    <location>
        <begin position="340"/>
        <end position="410"/>
    </location>
</feature>
<evidence type="ECO:0000256" key="6">
    <source>
        <dbReference type="ARBA" id="ARBA00022737"/>
    </source>
</evidence>
<proteinExistence type="inferred from homology"/>
<comment type="cofactor">
    <cofactor evidence="1">
        <name>Zn(2+)</name>
        <dbReference type="ChEBI" id="CHEBI:29105"/>
    </cofactor>
</comment>
<feature type="domain" description="Prenyltransferase alpha-alpha toroid" evidence="11">
    <location>
        <begin position="123"/>
        <end position="327"/>
    </location>
</feature>
<name>A0A1H8VII0_9EURY</name>
<keyword evidence="5" id="KW-0479">Metal-binding</keyword>
<evidence type="ECO:0000256" key="5">
    <source>
        <dbReference type="ARBA" id="ARBA00022723"/>
    </source>
</evidence>
<dbReference type="EMBL" id="FOCX01000038">
    <property type="protein sequence ID" value="SEP15189.1"/>
    <property type="molecule type" value="Genomic_DNA"/>
</dbReference>
<organism evidence="12 13">
    <name type="scientific">Halorientalis persicus</name>
    <dbReference type="NCBI Taxonomy" id="1367881"/>
    <lineage>
        <taxon>Archaea</taxon>
        <taxon>Methanobacteriati</taxon>
        <taxon>Methanobacteriota</taxon>
        <taxon>Stenosarchaea group</taxon>
        <taxon>Halobacteria</taxon>
        <taxon>Halobacteriales</taxon>
        <taxon>Haloarculaceae</taxon>
        <taxon>Halorientalis</taxon>
    </lineage>
</organism>
<evidence type="ECO:0000256" key="10">
    <source>
        <dbReference type="SAM" id="MobiDB-lite"/>
    </source>
</evidence>
<gene>
    <name evidence="12" type="ORF">SAMN05216388_103813</name>
</gene>
<evidence type="ECO:0000259" key="11">
    <source>
        <dbReference type="Pfam" id="PF00432"/>
    </source>
</evidence>
<dbReference type="Pfam" id="PF00432">
    <property type="entry name" value="Prenyltrans"/>
    <property type="match status" value="3"/>
</dbReference>
<keyword evidence="13" id="KW-1185">Reference proteome</keyword>
<feature type="domain" description="Prenyltransferase alpha-alpha toroid" evidence="11">
    <location>
        <begin position="515"/>
        <end position="629"/>
    </location>
</feature>
<keyword evidence="7" id="KW-0862">Zinc</keyword>
<reference evidence="13" key="1">
    <citation type="submission" date="2016-10" db="EMBL/GenBank/DDBJ databases">
        <authorList>
            <person name="Varghese N."/>
            <person name="Submissions S."/>
        </authorList>
    </citation>
    <scope>NUCLEOTIDE SEQUENCE [LARGE SCALE GENOMIC DNA]</scope>
    <source>
        <strain evidence="13">IBRC-M 10043</strain>
    </source>
</reference>
<feature type="region of interest" description="Disordered" evidence="10">
    <location>
        <begin position="32"/>
        <end position="72"/>
    </location>
</feature>
<evidence type="ECO:0000256" key="7">
    <source>
        <dbReference type="ARBA" id="ARBA00022833"/>
    </source>
</evidence>
<evidence type="ECO:0000256" key="4">
    <source>
        <dbReference type="ARBA" id="ARBA00022679"/>
    </source>
</evidence>
<keyword evidence="3" id="KW-0637">Prenyltransferase</keyword>
<dbReference type="Proteomes" id="UP000198775">
    <property type="component" value="Unassembled WGS sequence"/>
</dbReference>
<dbReference type="RefSeq" id="WP_139203648.1">
    <property type="nucleotide sequence ID" value="NZ_FOCX01000038.1"/>
</dbReference>
<comment type="similarity">
    <text evidence="2">Belongs to the protein prenyltransferase subunit beta family.</text>
</comment>
<dbReference type="GO" id="GO:0046872">
    <property type="term" value="F:metal ion binding"/>
    <property type="evidence" value="ECO:0007669"/>
    <property type="project" value="UniProtKB-KW"/>
</dbReference>
<sequence>MNGRTFGLLILVVVSVFAGSLIIGDQITGNKNKNIGEITPSNKQEPNSTTKVQEPETGHNAAPDTAITDSGSLSTLASPETVDAIRMAQTPYGYTNLNSLEKDLYATYQYSELLTDTENVGSMQYRNRTANWLRNYTTSELNDGYLSTTYYYAASLENFGVRPAINTSDIIHIVEQHNHSNGTYCSVRNLTTGCEDVNGVVTPTYQAIAIKSVLGTNVSHSTKTWVKTKWKQYNISSSGDIIRAQKLHRALSILNYSDGEIRSISNKSNQIEGISDEIVGDSKVSLRARASYLTLSELMNIQDKTVRWEVCSDIAQSQNRDGGFSITGQNISDAYGTRIALEILTNECEHSINSTQAQTFIEQHEIPQGGFALHYRRKTSIRRTFYASQILSDNAPAHLDQTAIKQLLKQASTLVRDPQTPVVTVSRLATLDRLTNSSQIPPAQFRSYTHSRLESLPRSNRYSRTDFVNISHLLKLAELNNIDYNREHLIEQIKSHQNSDGGFGPQNTSDLVSTYHSVKILNQLGTVPNREDAVRRWIREARVTNSGFRGRIGDRFQRVASLPGTYYSIRTLSLLQSDPVNARSLKRWLAQFKHPNGGYMIDSSPDSASSRDIEQTYYATRIRSLLHDNQTHG</sequence>
<keyword evidence="6" id="KW-0677">Repeat</keyword>
<dbReference type="InterPro" id="IPR045089">
    <property type="entry name" value="PGGT1B-like"/>
</dbReference>
<evidence type="ECO:0000256" key="1">
    <source>
        <dbReference type="ARBA" id="ARBA00001947"/>
    </source>
</evidence>
<evidence type="ECO:0000313" key="12">
    <source>
        <dbReference type="EMBL" id="SEP15189.1"/>
    </source>
</evidence>
<dbReference type="GO" id="GO:0008318">
    <property type="term" value="F:protein prenyltransferase activity"/>
    <property type="evidence" value="ECO:0007669"/>
    <property type="project" value="InterPro"/>
</dbReference>